<keyword evidence="6" id="KW-1185">Reference proteome</keyword>
<evidence type="ECO:0000313" key="6">
    <source>
        <dbReference type="Proteomes" id="UP001152320"/>
    </source>
</evidence>
<dbReference type="InterPro" id="IPR036875">
    <property type="entry name" value="Znf_CCHC_sf"/>
</dbReference>
<proteinExistence type="predicted"/>
<keyword evidence="1" id="KW-0863">Zinc-finger</keyword>
<dbReference type="AlphaFoldDB" id="A0A9Q1C3P9"/>
<feature type="region of interest" description="Disordered" evidence="3">
    <location>
        <begin position="1"/>
        <end position="36"/>
    </location>
</feature>
<protein>
    <recommendedName>
        <fullName evidence="4">CCHC-type domain-containing protein</fullName>
    </recommendedName>
</protein>
<dbReference type="Gene3D" id="4.10.60.10">
    <property type="entry name" value="Zinc finger, CCHC-type"/>
    <property type="match status" value="1"/>
</dbReference>
<feature type="compositionally biased region" description="Polar residues" evidence="3">
    <location>
        <begin position="24"/>
        <end position="33"/>
    </location>
</feature>
<dbReference type="PANTHER" id="PTHR19963">
    <property type="entry name" value="CCHC-TYPE DOMAIN-CONTAINING PROTEIN"/>
    <property type="match status" value="1"/>
</dbReference>
<dbReference type="Proteomes" id="UP001152320">
    <property type="component" value="Chromosome 8"/>
</dbReference>
<evidence type="ECO:0000256" key="3">
    <source>
        <dbReference type="SAM" id="MobiDB-lite"/>
    </source>
</evidence>
<accession>A0A9Q1C3P9</accession>
<dbReference type="EMBL" id="JAIZAY010000008">
    <property type="protein sequence ID" value="KAJ8037599.1"/>
    <property type="molecule type" value="Genomic_DNA"/>
</dbReference>
<name>A0A9Q1C3P9_HOLLE</name>
<feature type="region of interest" description="Disordered" evidence="3">
    <location>
        <begin position="370"/>
        <end position="397"/>
    </location>
</feature>
<reference evidence="5" key="1">
    <citation type="submission" date="2021-10" db="EMBL/GenBank/DDBJ databases">
        <title>Tropical sea cucumber genome reveals ecological adaptation and Cuvierian tubules defense mechanism.</title>
        <authorList>
            <person name="Chen T."/>
        </authorList>
    </citation>
    <scope>NUCLEOTIDE SEQUENCE</scope>
    <source>
        <strain evidence="5">Nanhai2018</strain>
        <tissue evidence="5">Muscle</tissue>
    </source>
</reference>
<dbReference type="OrthoDB" id="8057007at2759"/>
<dbReference type="Pfam" id="PF00098">
    <property type="entry name" value="zf-CCHC"/>
    <property type="match status" value="1"/>
</dbReference>
<evidence type="ECO:0000259" key="4">
    <source>
        <dbReference type="PROSITE" id="PS50158"/>
    </source>
</evidence>
<dbReference type="SUPFAM" id="SSF57756">
    <property type="entry name" value="Retrovirus zinc finger-like domains"/>
    <property type="match status" value="1"/>
</dbReference>
<keyword evidence="2" id="KW-0175">Coiled coil</keyword>
<keyword evidence="1" id="KW-0479">Metal-binding</keyword>
<keyword evidence="1" id="KW-0862">Zinc</keyword>
<comment type="caution">
    <text evidence="5">The sequence shown here is derived from an EMBL/GenBank/DDBJ whole genome shotgun (WGS) entry which is preliminary data.</text>
</comment>
<dbReference type="PANTHER" id="PTHR19963:SF30">
    <property type="entry name" value="ENDONUCLEASE_EXONUCLEASE_PHOSPHATASE DOMAIN-CONTAINING PROTEIN"/>
    <property type="match status" value="1"/>
</dbReference>
<evidence type="ECO:0000256" key="1">
    <source>
        <dbReference type="PROSITE-ProRule" id="PRU00047"/>
    </source>
</evidence>
<dbReference type="GO" id="GO:0003676">
    <property type="term" value="F:nucleic acid binding"/>
    <property type="evidence" value="ECO:0007669"/>
    <property type="project" value="InterPro"/>
</dbReference>
<organism evidence="5 6">
    <name type="scientific">Holothuria leucospilota</name>
    <name type="common">Black long sea cucumber</name>
    <name type="synonym">Mertensiothuria leucospilota</name>
    <dbReference type="NCBI Taxonomy" id="206669"/>
    <lineage>
        <taxon>Eukaryota</taxon>
        <taxon>Metazoa</taxon>
        <taxon>Echinodermata</taxon>
        <taxon>Eleutherozoa</taxon>
        <taxon>Echinozoa</taxon>
        <taxon>Holothuroidea</taxon>
        <taxon>Aspidochirotacea</taxon>
        <taxon>Aspidochirotida</taxon>
        <taxon>Holothuriidae</taxon>
        <taxon>Holothuria</taxon>
    </lineage>
</organism>
<dbReference type="InterPro" id="IPR001878">
    <property type="entry name" value="Znf_CCHC"/>
</dbReference>
<feature type="coiled-coil region" evidence="2">
    <location>
        <begin position="42"/>
        <end position="76"/>
    </location>
</feature>
<dbReference type="SMART" id="SM00343">
    <property type="entry name" value="ZnF_C2HC"/>
    <property type="match status" value="1"/>
</dbReference>
<feature type="domain" description="CCHC-type" evidence="4">
    <location>
        <begin position="362"/>
        <end position="378"/>
    </location>
</feature>
<feature type="compositionally biased region" description="Basic and acidic residues" evidence="3">
    <location>
        <begin position="372"/>
        <end position="397"/>
    </location>
</feature>
<dbReference type="GO" id="GO:0008270">
    <property type="term" value="F:zinc ion binding"/>
    <property type="evidence" value="ECO:0007669"/>
    <property type="project" value="UniProtKB-KW"/>
</dbReference>
<dbReference type="PROSITE" id="PS50158">
    <property type="entry name" value="ZF_CCHC"/>
    <property type="match status" value="1"/>
</dbReference>
<evidence type="ECO:0000256" key="2">
    <source>
        <dbReference type="SAM" id="Coils"/>
    </source>
</evidence>
<evidence type="ECO:0000313" key="5">
    <source>
        <dbReference type="EMBL" id="KAJ8037599.1"/>
    </source>
</evidence>
<sequence>MESAGKRGRGSQPDEPEVAIESEFQCNSQQNEGMQDGNVGELRELRNLIESLQVSLEKANMENQRLKQELNGPKRDEERPETLRIIDEWEKSHPPPVLSPHIPPSDGNDDFYGKRCDRDNRQGNMVVSLPKQGEFNGKNVSWKTFSKGFTNLAQICGWDEEQKRFRLLHALKGEAAEFVYEQLDPDSIGSFSSLMKSLDGRFGDRLSPSAYLAQLENRKLGNKEVLGEYAAELRKLVLKGYPTADSRTRDVIALRHFIRGLGDQQMTMTVGMKEPQTLEDALVAAEIYQGLREDVGHKQKLNIRSVQESSESKFVTEARLNAFGNELKSSFDKGITDLRTLIEKGNGGRNDEKKKWDRKKFRCYNCDQQGHLARDCPEPKRERDSRPSRNSAEKEPK</sequence>
<gene>
    <name evidence="5" type="ORF">HOLleu_18449</name>
</gene>